<evidence type="ECO:0000256" key="1">
    <source>
        <dbReference type="ARBA" id="ARBA00022723"/>
    </source>
</evidence>
<evidence type="ECO:0000256" key="5">
    <source>
        <dbReference type="SAM" id="MobiDB-lite"/>
    </source>
</evidence>
<dbReference type="GO" id="GO:0017108">
    <property type="term" value="F:5'-flap endonuclease activity"/>
    <property type="evidence" value="ECO:0007669"/>
    <property type="project" value="TreeGrafter"/>
</dbReference>
<dbReference type="OrthoDB" id="2396933at2759"/>
<dbReference type="InterPro" id="IPR029060">
    <property type="entry name" value="PIN-like_dom_sf"/>
</dbReference>
<dbReference type="Proteomes" id="UP000823405">
    <property type="component" value="Unassembled WGS sequence"/>
</dbReference>
<feature type="coiled-coil region" evidence="4">
    <location>
        <begin position="91"/>
        <end position="125"/>
    </location>
</feature>
<organism evidence="7 8">
    <name type="scientific">Linnemannia gamsii</name>
    <dbReference type="NCBI Taxonomy" id="64522"/>
    <lineage>
        <taxon>Eukaryota</taxon>
        <taxon>Fungi</taxon>
        <taxon>Fungi incertae sedis</taxon>
        <taxon>Mucoromycota</taxon>
        <taxon>Mortierellomycotina</taxon>
        <taxon>Mortierellomycetes</taxon>
        <taxon>Mortierellales</taxon>
        <taxon>Mortierellaceae</taxon>
        <taxon>Linnemannia</taxon>
    </lineage>
</organism>
<protein>
    <recommendedName>
        <fullName evidence="6">Cas12f1-like TNB domain-containing protein</fullName>
    </recommendedName>
</protein>
<name>A0A9P6QS81_9FUNG</name>
<feature type="region of interest" description="Disordered" evidence="5">
    <location>
        <begin position="359"/>
        <end position="455"/>
    </location>
</feature>
<keyword evidence="3" id="KW-0238">DNA-binding</keyword>
<accession>A0A9P6QS81</accession>
<evidence type="ECO:0000256" key="4">
    <source>
        <dbReference type="SAM" id="Coils"/>
    </source>
</evidence>
<dbReference type="PANTHER" id="PTHR11081:SF9">
    <property type="entry name" value="FLAP ENDONUCLEASE 1"/>
    <property type="match status" value="1"/>
</dbReference>
<proteinExistence type="predicted"/>
<dbReference type="GO" id="GO:0046872">
    <property type="term" value="F:metal ion binding"/>
    <property type="evidence" value="ECO:0007669"/>
    <property type="project" value="UniProtKB-KW"/>
</dbReference>
<evidence type="ECO:0000313" key="8">
    <source>
        <dbReference type="Proteomes" id="UP000823405"/>
    </source>
</evidence>
<evidence type="ECO:0000256" key="3">
    <source>
        <dbReference type="ARBA" id="ARBA00023125"/>
    </source>
</evidence>
<dbReference type="Gene3D" id="3.40.50.1010">
    <property type="entry name" value="5'-nuclease"/>
    <property type="match status" value="1"/>
</dbReference>
<reference evidence="7" key="1">
    <citation type="journal article" date="2020" name="Fungal Divers.">
        <title>Resolving the Mortierellaceae phylogeny through synthesis of multi-gene phylogenetics and phylogenomics.</title>
        <authorList>
            <person name="Vandepol N."/>
            <person name="Liber J."/>
            <person name="Desiro A."/>
            <person name="Na H."/>
            <person name="Kennedy M."/>
            <person name="Barry K."/>
            <person name="Grigoriev I.V."/>
            <person name="Miller A.N."/>
            <person name="O'Donnell K."/>
            <person name="Stajich J.E."/>
            <person name="Bonito G."/>
        </authorList>
    </citation>
    <scope>NUCLEOTIDE SEQUENCE</scope>
    <source>
        <strain evidence="7">NVP60</strain>
    </source>
</reference>
<feature type="compositionally biased region" description="Basic and acidic residues" evidence="5">
    <location>
        <begin position="697"/>
        <end position="732"/>
    </location>
</feature>
<dbReference type="EMBL" id="JAAAIN010002716">
    <property type="protein sequence ID" value="KAG0290699.1"/>
    <property type="molecule type" value="Genomic_DNA"/>
</dbReference>
<dbReference type="GO" id="GO:0003677">
    <property type="term" value="F:DNA binding"/>
    <property type="evidence" value="ECO:0007669"/>
    <property type="project" value="UniProtKB-KW"/>
</dbReference>
<keyword evidence="4" id="KW-0175">Coiled coil</keyword>
<keyword evidence="1" id="KW-0479">Metal-binding</keyword>
<gene>
    <name evidence="7" type="ORF">BGZ97_006113</name>
</gene>
<evidence type="ECO:0000313" key="7">
    <source>
        <dbReference type="EMBL" id="KAG0290699.1"/>
    </source>
</evidence>
<dbReference type="InterPro" id="IPR010095">
    <property type="entry name" value="Cas12f1-like_TNB"/>
</dbReference>
<evidence type="ECO:0000256" key="2">
    <source>
        <dbReference type="ARBA" id="ARBA00022842"/>
    </source>
</evidence>
<dbReference type="PANTHER" id="PTHR11081">
    <property type="entry name" value="FLAP ENDONUCLEASE FAMILY MEMBER"/>
    <property type="match status" value="1"/>
</dbReference>
<dbReference type="Pfam" id="PF07282">
    <property type="entry name" value="Cas12f1-like_TNB"/>
    <property type="match status" value="1"/>
</dbReference>
<dbReference type="InterPro" id="IPR006084">
    <property type="entry name" value="XPG/Rad2"/>
</dbReference>
<evidence type="ECO:0000259" key="6">
    <source>
        <dbReference type="Pfam" id="PF07282"/>
    </source>
</evidence>
<keyword evidence="2" id="KW-0460">Magnesium</keyword>
<feature type="region of interest" description="Disordered" evidence="5">
    <location>
        <begin position="691"/>
        <end position="739"/>
    </location>
</feature>
<feature type="region of interest" description="Disordered" evidence="5">
    <location>
        <begin position="1252"/>
        <end position="1321"/>
    </location>
</feature>
<comment type="caution">
    <text evidence="7">The sequence shown here is derived from an EMBL/GenBank/DDBJ whole genome shotgun (WGS) entry which is preliminary data.</text>
</comment>
<keyword evidence="8" id="KW-1185">Reference proteome</keyword>
<feature type="domain" description="Cas12f1-like TNB" evidence="6">
    <location>
        <begin position="1173"/>
        <end position="1235"/>
    </location>
</feature>
<sequence>MGCRNLWRFFANKKHKPLTRYLRHQRRALTKPESKVRIDIQGSIFPTIRYAYSHSSSLDATHKLVLKRIKQLGSREDSVLYFDGNPAQEKQETHQQRANAREKALKNAEEKVDEFAERVENGLRIRKQQYIDVNKNLAKGFCWDPEARESLIIYLEKENWTVVRSPTEADVQIAADCKEGDVVISGDSDLAIHPNVTMIWRPISGGRFLEYKMEDVMESLGAISRTQLTVLGIVSHNDYNKNIYGLGCATNFSIIKSLSGTDVPRMVADYLADSRVIVKNKDKLNFDASIRVFAFGQQTPVPRQESSLCTVTADKIKAKFNIAKERLAQRKKAEAEAELSAKSAMTYDRVYRHKASQTFNRYRVIDRPPPQDKPIGNRNTPDVERQDQPAPSAPPATYRPRYSMKSHKRTAHDPPGAMKQYKLKPWKNKSENPDDTATAPITDEPKAPRRGPRLPSIDRMTKAQLVKALAWEHPMATLGIGTLAANVKNVLKVKDVSRDPVELAEDSAVAKETIDCVRTIVKEANQVKRKCQGLFGAYFERVDRDGATADDKEFLKEICPPIPREMTEDAASNTLPSQDSTILIDDDHTSDRQVQFIGCFMRYLYSNNYPRNTGIGIIVNSFIMRLEQMKLHKPVRARGSIDVKPEFSSGELVRSASTQLAVEMRKIYWHGTVELLEQLRTQFERDKKQIAPSIPADEDKKVNAQKGVDDPKGVDAVDKDTASNKDKNKDGNNRQSSGITLSIHNNLSAVENFSKLNKLARNPRRNIPLSSREHGFLSFSEAELLILFCGRPLLQNRIRSWADHTFSTKPSLHDLKNIWLNTLEPGFLIKMLLAEVGPKDLTSRQRGKAGYRGAIKLNTLEEIRDHLRPLREGSLDPGDYNSKGYALRGSIRTDGFQIQLLGFKIRELQRCRFKRAGSYPLPPRLTSTVGGLDYYLTEIRNIAETPADVARLWPHCPPDDIKVLCFDLGQAFVAGASVLLPDTAGSTPSTALFDPTLSTSSSALVSHTPSAVSSASTTLTSSSASSPSTSSSQVFHNVAVSQKAVSQPTLRHRRWMEEAKAIAPEGGENSISDLESSLPPLRGEGASVIKYLEVLETVQDPLDDFYNGRNMLYKRHAWDAKRAKQEEFRKVADRLLNAIGGSVGAKRKDDNMVVIGIGLGQFKSNSGLTSLHESFLTFFVQLARSLGYIVVGVNEFYTSKKCPTCEQFVCQVNIRRLYCKNCKSYIHRDIMAGHNLCNVVKSYLTNQERPTYLQPVDENGNMPWKDNAGTNRSLIQEPSPVPNPVPSHPTKRSQPAPAAESCQGPSRPSKKSKATVDDRTL</sequence>
<dbReference type="SUPFAM" id="SSF88723">
    <property type="entry name" value="PIN domain-like"/>
    <property type="match status" value="1"/>
</dbReference>